<evidence type="ECO:0000313" key="1">
    <source>
        <dbReference type="EMBL" id="ABW32468.1"/>
    </source>
</evidence>
<dbReference type="KEGG" id="amr:AM1_C0165"/>
<reference evidence="1 2" key="1">
    <citation type="journal article" date="2008" name="Proc. Natl. Acad. Sci. U.S.A.">
        <title>Niche adaptation and genome expansion in the chlorophyll d-producing cyanobacterium Acaryochloris marina.</title>
        <authorList>
            <person name="Swingley W.D."/>
            <person name="Chen M."/>
            <person name="Cheung P.C."/>
            <person name="Conrad A.L."/>
            <person name="Dejesa L.C."/>
            <person name="Hao J."/>
            <person name="Honchak B.M."/>
            <person name="Karbach L.E."/>
            <person name="Kurdoglu A."/>
            <person name="Lahiri S."/>
            <person name="Mastrian S.D."/>
            <person name="Miyashita H."/>
            <person name="Page L."/>
            <person name="Ramakrishna P."/>
            <person name="Satoh S."/>
            <person name="Sattley W.M."/>
            <person name="Shimada Y."/>
            <person name="Taylor H.L."/>
            <person name="Tomo T."/>
            <person name="Tsuchiya T."/>
            <person name="Wang Z.T."/>
            <person name="Raymond J."/>
            <person name="Mimuro M."/>
            <person name="Blankenship R.E."/>
            <person name="Touchman J.W."/>
        </authorList>
    </citation>
    <scope>NUCLEOTIDE SEQUENCE [LARGE SCALE GENOMIC DNA]</scope>
    <source>
        <strain evidence="2">MBIC 11017</strain>
        <plasmid evidence="2">Plasmid pREB3</plasmid>
    </source>
</reference>
<geneLocation type="plasmid" evidence="1 2">
    <name>pREB3</name>
</geneLocation>
<protein>
    <submittedName>
        <fullName evidence="1">Uncharacterized protein</fullName>
    </submittedName>
</protein>
<organism evidence="1 2">
    <name type="scientific">Acaryochloris marina (strain MBIC 11017)</name>
    <dbReference type="NCBI Taxonomy" id="329726"/>
    <lineage>
        <taxon>Bacteria</taxon>
        <taxon>Bacillati</taxon>
        <taxon>Cyanobacteriota</taxon>
        <taxon>Cyanophyceae</taxon>
        <taxon>Acaryochloridales</taxon>
        <taxon>Acaryochloridaceae</taxon>
        <taxon>Acaryochloris</taxon>
    </lineage>
</organism>
<gene>
    <name evidence="1" type="ordered locus">AM1_C0165</name>
</gene>
<keyword evidence="1" id="KW-0614">Plasmid</keyword>
<dbReference type="EMBL" id="CP000840">
    <property type="protein sequence ID" value="ABW32468.1"/>
    <property type="molecule type" value="Genomic_DNA"/>
</dbReference>
<evidence type="ECO:0000313" key="2">
    <source>
        <dbReference type="Proteomes" id="UP000000268"/>
    </source>
</evidence>
<keyword evidence="2" id="KW-1185">Reference proteome</keyword>
<name>A8ZMQ7_ACAM1</name>
<accession>A8ZMQ7</accession>
<sequence>MIIVLARLREPKSRFRFTVFADLVQSPEIGNIKSLGNPKNKVLALA</sequence>
<dbReference type="Proteomes" id="UP000000268">
    <property type="component" value="Plasmid pREB3"/>
</dbReference>
<proteinExistence type="predicted"/>
<dbReference type="HOGENOM" id="CLU_3323304_0_0_3"/>
<dbReference type="AlphaFoldDB" id="A8ZMQ7"/>